<dbReference type="AlphaFoldDB" id="A0A1C4YR08"/>
<dbReference type="Proteomes" id="UP000198228">
    <property type="component" value="Chromosome I"/>
</dbReference>
<name>A0A1C4YR08_9ACTN</name>
<organism evidence="2 3">
    <name type="scientific">Micromonospora purpureochromogenes</name>
    <dbReference type="NCBI Taxonomy" id="47872"/>
    <lineage>
        <taxon>Bacteria</taxon>
        <taxon>Bacillati</taxon>
        <taxon>Actinomycetota</taxon>
        <taxon>Actinomycetes</taxon>
        <taxon>Micromonosporales</taxon>
        <taxon>Micromonosporaceae</taxon>
        <taxon>Micromonospora</taxon>
    </lineage>
</organism>
<evidence type="ECO:0000313" key="3">
    <source>
        <dbReference type="Proteomes" id="UP000198228"/>
    </source>
</evidence>
<evidence type="ECO:0000256" key="1">
    <source>
        <dbReference type="SAM" id="MobiDB-lite"/>
    </source>
</evidence>
<gene>
    <name evidence="2" type="ORF">GA0074696_3583</name>
</gene>
<sequence length="60" mass="6244">MVGDSTAGPYGADADMVVSVHFGSFPRPLAGHDATLAPPPTHQLGTTHRPSLTVTARCSW</sequence>
<feature type="region of interest" description="Disordered" evidence="1">
    <location>
        <begin position="31"/>
        <end position="50"/>
    </location>
</feature>
<dbReference type="EMBL" id="LT607410">
    <property type="protein sequence ID" value="SCF22761.1"/>
    <property type="molecule type" value="Genomic_DNA"/>
</dbReference>
<reference evidence="2 3" key="1">
    <citation type="submission" date="2016-06" db="EMBL/GenBank/DDBJ databases">
        <authorList>
            <person name="Kjaerup R.B."/>
            <person name="Dalgaard T.S."/>
            <person name="Juul-Madsen H.R."/>
        </authorList>
    </citation>
    <scope>NUCLEOTIDE SEQUENCE [LARGE SCALE GENOMIC DNA]</scope>
    <source>
        <strain evidence="2 3">DSM 43821</strain>
    </source>
</reference>
<accession>A0A1C4YR08</accession>
<proteinExistence type="predicted"/>
<evidence type="ECO:0000313" key="2">
    <source>
        <dbReference type="EMBL" id="SCF22761.1"/>
    </source>
</evidence>
<protein>
    <submittedName>
        <fullName evidence="2">Uncharacterized protein</fullName>
    </submittedName>
</protein>